<accession>A0A1J4U891</accession>
<proteinExistence type="inferred from homology"/>
<dbReference type="InterPro" id="IPR013826">
    <property type="entry name" value="Topo_IA_cen_sub3"/>
</dbReference>
<evidence type="ECO:0000259" key="10">
    <source>
        <dbReference type="PROSITE" id="PS50880"/>
    </source>
</evidence>
<feature type="site" description="Interaction with DNA" evidence="8">
    <location>
        <position position="147"/>
    </location>
</feature>
<dbReference type="PANTHER" id="PTHR42785">
    <property type="entry name" value="DNA TOPOISOMERASE, TYPE IA, CORE"/>
    <property type="match status" value="1"/>
</dbReference>
<evidence type="ECO:0000256" key="4">
    <source>
        <dbReference type="ARBA" id="ARBA00022842"/>
    </source>
</evidence>
<dbReference type="STRING" id="1805238.AUJ23_02630"/>
<dbReference type="SMART" id="SM00493">
    <property type="entry name" value="TOPRIM"/>
    <property type="match status" value="1"/>
</dbReference>
<keyword evidence="7 8" id="KW-0413">Isomerase</keyword>
<dbReference type="CDD" id="cd03363">
    <property type="entry name" value="TOPRIM_TopoIA_TopoI"/>
    <property type="match status" value="1"/>
</dbReference>
<dbReference type="PROSITE" id="PS50880">
    <property type="entry name" value="TOPRIM"/>
    <property type="match status" value="1"/>
</dbReference>
<dbReference type="Pfam" id="PF01131">
    <property type="entry name" value="Topoisom_bac"/>
    <property type="match status" value="1"/>
</dbReference>
<reference evidence="12 13" key="1">
    <citation type="journal article" date="2016" name="Environ. Microbiol.">
        <title>Genomic resolution of a cold subsurface aquifer community provides metabolic insights for novel microbes adapted to high CO concentrations.</title>
        <authorList>
            <person name="Probst A.J."/>
            <person name="Castelle C.J."/>
            <person name="Singh A."/>
            <person name="Brown C.T."/>
            <person name="Anantharaman K."/>
            <person name="Sharon I."/>
            <person name="Hug L.A."/>
            <person name="Burstein D."/>
            <person name="Emerson J.B."/>
            <person name="Thomas B.C."/>
            <person name="Banfield J.F."/>
        </authorList>
    </citation>
    <scope>NUCLEOTIDE SEQUENCE [LARGE SCALE GENOMIC DNA]</scope>
    <source>
        <strain evidence="12">CG1_02_32_51</strain>
    </source>
</reference>
<feature type="active site" description="O-(5'-phospho-DNA)-tyrosine intermediate" evidence="8">
    <location>
        <position position="299"/>
    </location>
</feature>
<dbReference type="InterPro" id="IPR006171">
    <property type="entry name" value="TOPRIM_dom"/>
</dbReference>
<evidence type="ECO:0000313" key="13">
    <source>
        <dbReference type="Proteomes" id="UP000181941"/>
    </source>
</evidence>
<dbReference type="SMART" id="SM00437">
    <property type="entry name" value="TOP1Ac"/>
    <property type="match status" value="1"/>
</dbReference>
<dbReference type="PROSITE" id="PS52039">
    <property type="entry name" value="TOPO_IA_2"/>
    <property type="match status" value="1"/>
</dbReference>
<dbReference type="NCBIfam" id="TIGR01051">
    <property type="entry name" value="topA_bact"/>
    <property type="match status" value="1"/>
</dbReference>
<dbReference type="InterPro" id="IPR025589">
    <property type="entry name" value="Toprim_C_rpt"/>
</dbReference>
<gene>
    <name evidence="8" type="primary">topA</name>
    <name evidence="12" type="ORF">AUJ23_02630</name>
</gene>
<dbReference type="PANTHER" id="PTHR42785:SF1">
    <property type="entry name" value="DNA TOPOISOMERASE"/>
    <property type="match status" value="1"/>
</dbReference>
<dbReference type="InterPro" id="IPR034149">
    <property type="entry name" value="TOPRIM_TopoI"/>
</dbReference>
<dbReference type="GO" id="GO:0003677">
    <property type="term" value="F:DNA binding"/>
    <property type="evidence" value="ECO:0007669"/>
    <property type="project" value="UniProtKB-KW"/>
</dbReference>
<dbReference type="EMBL" id="MNVC01000029">
    <property type="protein sequence ID" value="OIO19013.1"/>
    <property type="molecule type" value="Genomic_DNA"/>
</dbReference>
<protein>
    <recommendedName>
        <fullName evidence="8">DNA topoisomerase 1</fullName>
        <ecNumber evidence="8">5.6.2.1</ecNumber>
    </recommendedName>
    <alternativeName>
        <fullName evidence="8">DNA topoisomerase I</fullName>
    </alternativeName>
</protein>
<dbReference type="InterPro" id="IPR023405">
    <property type="entry name" value="Topo_IA_core_domain"/>
</dbReference>
<dbReference type="Gene3D" id="3.40.50.140">
    <property type="match status" value="1"/>
</dbReference>
<dbReference type="InterPro" id="IPR013825">
    <property type="entry name" value="Topo_IA_cen_sub2"/>
</dbReference>
<feature type="site" description="Interaction with DNA" evidence="8">
    <location>
        <position position="154"/>
    </location>
</feature>
<dbReference type="InterPro" id="IPR028612">
    <property type="entry name" value="Topoisom_1_IA"/>
</dbReference>
<dbReference type="HAMAP" id="MF_00952">
    <property type="entry name" value="Topoisom_1_prok"/>
    <property type="match status" value="1"/>
</dbReference>
<feature type="site" description="Interaction with DNA" evidence="8">
    <location>
        <position position="31"/>
    </location>
</feature>
<evidence type="ECO:0000256" key="2">
    <source>
        <dbReference type="ARBA" id="ARBA00009446"/>
    </source>
</evidence>
<sequence>MKLVIVESPTKAKTISKFLGAAYKVESSYGHTRDLPKSKMGIDIAGGTFEPTYEVPKDKIAQVNKLKKLAKEATEVIFASDEDREGEAISWHLAEIFKIDPAKAKRIVFHEITKSAIEEALVHPRHIDQKLVDAQQARRILDRIVGYELSPFLWKKVSRGLSAGRVQSVAVRLVVEREQERNAFVPEEYWSLDALFHKNQDFLGKLYSIDDKKIDKMDLNKKDQTDKILEDLEGAKYNIKDLNTKETKRTPPPPFTTSTLQQHASYKMGYSAKQTMRLAQQLYEGIKIGKEGEIGLITYMRTDSLNLSEKFLTETKAFVSKNYGNKYTLSKPRFYKNNSKNAQEAHEAIRPTDPNKTPESISAYLDPQQLKLYSLIWKRAIATQLATATLDKATIDVQAKQYLFRASGQTIVFDGWLKLYPEQTKEEMLPKMSISEEVTCKELKPEQHFTEPKPRYSDATLVKALEEYGIGRPSTYAPTISTIESRGYVERDENKRLKPLDIAILVNSILVEHFNQIVDYKFTAMMEENLDEIANGTKDWQPIIATFYTPFHENLINKSENLTKEDTNSMREIGLDPKSKKPIYGRIGRFGPFVQKGSKDDEEKPTFAKLKSDQSVETITLEETLELFKLPRTLGKDENDEEILANIGRFGPYVKVGSKFYSTKDEDPYTITLEKALEIIKEKKETDANKTIKLFKDSPIQVLNGRYGPYITNTEKKINAKIPKNIEPQNLTLKDCEKIISEAPSKKRGNWGKKKKS</sequence>
<dbReference type="SMART" id="SM00436">
    <property type="entry name" value="TOP1Bc"/>
    <property type="match status" value="1"/>
</dbReference>
<organism evidence="12 13">
    <name type="scientific">Candidatus Magasanikbacteria bacterium CG1_02_32_51</name>
    <dbReference type="NCBI Taxonomy" id="1805238"/>
    <lineage>
        <taxon>Bacteria</taxon>
        <taxon>Candidatus Magasanikiibacteriota</taxon>
    </lineage>
</organism>
<feature type="domain" description="Toprim" evidence="10">
    <location>
        <begin position="1"/>
        <end position="112"/>
    </location>
</feature>
<dbReference type="InterPro" id="IPR003602">
    <property type="entry name" value="Topo_IA_DNA-bd_dom"/>
</dbReference>
<dbReference type="PRINTS" id="PR00417">
    <property type="entry name" value="PRTPISMRASEI"/>
</dbReference>
<dbReference type="InterPro" id="IPR013497">
    <property type="entry name" value="Topo_IA_cen"/>
</dbReference>
<dbReference type="CDD" id="cd00186">
    <property type="entry name" value="TOP1Ac"/>
    <property type="match status" value="1"/>
</dbReference>
<dbReference type="InterPro" id="IPR003601">
    <property type="entry name" value="Topo_IA_2"/>
</dbReference>
<evidence type="ECO:0000256" key="9">
    <source>
        <dbReference type="SAM" id="MobiDB-lite"/>
    </source>
</evidence>
<comment type="catalytic activity">
    <reaction evidence="1 8">
        <text>ATP-independent breakage of single-stranded DNA, followed by passage and rejoining.</text>
        <dbReference type="EC" id="5.6.2.1"/>
    </reaction>
</comment>
<evidence type="ECO:0000256" key="3">
    <source>
        <dbReference type="ARBA" id="ARBA00022723"/>
    </source>
</evidence>
<dbReference type="InterPro" id="IPR000380">
    <property type="entry name" value="Topo_IA"/>
</dbReference>
<dbReference type="PROSITE" id="PS00396">
    <property type="entry name" value="TOPO_IA_1"/>
    <property type="match status" value="1"/>
</dbReference>
<dbReference type="AlphaFoldDB" id="A0A1J4U891"/>
<comment type="caution">
    <text evidence="12">The sequence shown here is derived from an EMBL/GenBank/DDBJ whole genome shotgun (WGS) entry which is preliminary data.</text>
</comment>
<dbReference type="InterPro" id="IPR005733">
    <property type="entry name" value="TopoI_bac-type"/>
</dbReference>
<keyword evidence="3" id="KW-0479">Metal-binding</keyword>
<dbReference type="SUPFAM" id="SSF56712">
    <property type="entry name" value="Prokaryotic type I DNA topoisomerase"/>
    <property type="match status" value="1"/>
</dbReference>
<feature type="site" description="Interaction with DNA" evidence="8">
    <location>
        <position position="301"/>
    </location>
</feature>
<evidence type="ECO:0000256" key="5">
    <source>
        <dbReference type="ARBA" id="ARBA00023029"/>
    </source>
</evidence>
<name>A0A1J4U891_9BACT</name>
<evidence type="ECO:0000256" key="8">
    <source>
        <dbReference type="HAMAP-Rule" id="MF_00952"/>
    </source>
</evidence>
<dbReference type="EC" id="5.6.2.1" evidence="8"/>
<dbReference type="Gene3D" id="2.70.20.10">
    <property type="entry name" value="Topoisomerase I, domain 3"/>
    <property type="match status" value="1"/>
</dbReference>
<dbReference type="Gene3D" id="1.10.290.10">
    <property type="entry name" value="Topoisomerase I, domain 4"/>
    <property type="match status" value="1"/>
</dbReference>
<dbReference type="Gene3D" id="1.10.460.10">
    <property type="entry name" value="Topoisomerase I, domain 2"/>
    <property type="match status" value="1"/>
</dbReference>
<evidence type="ECO:0000256" key="7">
    <source>
        <dbReference type="ARBA" id="ARBA00023235"/>
    </source>
</evidence>
<feature type="site" description="Interaction with DNA" evidence="8">
    <location>
        <position position="139"/>
    </location>
</feature>
<evidence type="ECO:0000259" key="11">
    <source>
        <dbReference type="PROSITE" id="PS52039"/>
    </source>
</evidence>
<comment type="similarity">
    <text evidence="2 8">Belongs to the type IA topoisomerase family.</text>
</comment>
<feature type="site" description="Interaction with DNA" evidence="8">
    <location>
        <position position="138"/>
    </location>
</feature>
<keyword evidence="5 8" id="KW-0799">Topoisomerase</keyword>
<keyword evidence="6 8" id="KW-0238">DNA-binding</keyword>
<dbReference type="Pfam" id="PF13368">
    <property type="entry name" value="Toprim_C_rpt"/>
    <property type="match status" value="3"/>
</dbReference>
<dbReference type="Pfam" id="PF01751">
    <property type="entry name" value="Toprim"/>
    <property type="match status" value="1"/>
</dbReference>
<evidence type="ECO:0000256" key="1">
    <source>
        <dbReference type="ARBA" id="ARBA00000213"/>
    </source>
</evidence>
<feature type="region of interest" description="Disordered" evidence="9">
    <location>
        <begin position="340"/>
        <end position="359"/>
    </location>
</feature>
<dbReference type="Proteomes" id="UP000181941">
    <property type="component" value="Unassembled WGS sequence"/>
</dbReference>
<feature type="site" description="Interaction with DNA" evidence="8">
    <location>
        <position position="142"/>
    </location>
</feature>
<keyword evidence="4" id="KW-0460">Magnesium</keyword>
<feature type="site" description="Interaction with DNA" evidence="8">
    <location>
        <position position="486"/>
    </location>
</feature>
<dbReference type="InterPro" id="IPR023406">
    <property type="entry name" value="Topo_IA_AS"/>
</dbReference>
<dbReference type="InterPro" id="IPR013824">
    <property type="entry name" value="Topo_IA_cen_sub1"/>
</dbReference>
<evidence type="ECO:0000313" key="12">
    <source>
        <dbReference type="EMBL" id="OIO19013.1"/>
    </source>
</evidence>
<feature type="domain" description="Topo IA-type catalytic" evidence="11">
    <location>
        <begin position="128"/>
        <end position="556"/>
    </location>
</feature>
<comment type="subunit">
    <text evidence="8">Monomer.</text>
</comment>
<dbReference type="GO" id="GO:0003917">
    <property type="term" value="F:DNA topoisomerase type I (single strand cut, ATP-independent) activity"/>
    <property type="evidence" value="ECO:0007669"/>
    <property type="project" value="UniProtKB-UniRule"/>
</dbReference>
<evidence type="ECO:0000256" key="6">
    <source>
        <dbReference type="ARBA" id="ARBA00023125"/>
    </source>
</evidence>
<dbReference type="GO" id="GO:0006265">
    <property type="term" value="P:DNA topological change"/>
    <property type="evidence" value="ECO:0007669"/>
    <property type="project" value="UniProtKB-UniRule"/>
</dbReference>
<dbReference type="GO" id="GO:0046872">
    <property type="term" value="F:metal ion binding"/>
    <property type="evidence" value="ECO:0007669"/>
    <property type="project" value="UniProtKB-KW"/>
</dbReference>
<feature type="region of interest" description="Interaction with DNA" evidence="8">
    <location>
        <begin position="162"/>
        <end position="167"/>
    </location>
</feature>
<comment type="function">
    <text evidence="8">Releases the supercoiling and torsional tension of DNA, which is introduced during the DNA replication and transcription, by transiently cleaving and rejoining one strand of the DNA duplex. Introduces a single-strand break via transesterification at a target site in duplex DNA. The scissile phosphodiester is attacked by the catalytic tyrosine of the enzyme, resulting in the formation of a DNA-(5'-phosphotyrosyl)-enzyme intermediate and the expulsion of a 3'-OH DNA strand. The free DNA strand then undergoes passage around the unbroken strand, thus removing DNA supercoils. Finally, in the religation step, the DNA 3'-OH attacks the covalent intermediate to expel the active-site tyrosine and restore the DNA phosphodiester backbone.</text>
</comment>